<reference evidence="3" key="1">
    <citation type="journal article" date="2011" name="Nat. Commun.">
        <title>Effector diversification within compartments of the Leptosphaeria maculans genome affected by Repeat-Induced Point mutations.</title>
        <authorList>
            <person name="Rouxel T."/>
            <person name="Grandaubert J."/>
            <person name="Hane J.K."/>
            <person name="Hoede C."/>
            <person name="van de Wouw A.P."/>
            <person name="Couloux A."/>
            <person name="Dominguez V."/>
            <person name="Anthouard V."/>
            <person name="Bally P."/>
            <person name="Bourras S."/>
            <person name="Cozijnsen A.J."/>
            <person name="Ciuffetti L.M."/>
            <person name="Degrave A."/>
            <person name="Dilmaghani A."/>
            <person name="Duret L."/>
            <person name="Fudal I."/>
            <person name="Goodwin S.B."/>
            <person name="Gout L."/>
            <person name="Glaser N."/>
            <person name="Linglin J."/>
            <person name="Kema G.H.J."/>
            <person name="Lapalu N."/>
            <person name="Lawrence C.B."/>
            <person name="May K."/>
            <person name="Meyer M."/>
            <person name="Ollivier B."/>
            <person name="Poulain J."/>
            <person name="Schoch C.L."/>
            <person name="Simon A."/>
            <person name="Spatafora J.W."/>
            <person name="Stachowiak A."/>
            <person name="Turgeon B.G."/>
            <person name="Tyler B.M."/>
            <person name="Vincent D."/>
            <person name="Weissenbach J."/>
            <person name="Amselem J."/>
            <person name="Quesneville H."/>
            <person name="Oliver R.P."/>
            <person name="Wincker P."/>
            <person name="Balesdent M.-H."/>
            <person name="Howlett B.J."/>
        </authorList>
    </citation>
    <scope>NUCLEOTIDE SEQUENCE [LARGE SCALE GENOMIC DNA]</scope>
    <source>
        <strain evidence="3">JN3 / isolate v23.1.3 / race Av1-4-5-6-7-8</strain>
    </source>
</reference>
<name>E5A9T7_LEPMJ</name>
<keyword evidence="3" id="KW-1185">Reference proteome</keyword>
<dbReference type="AlphaFoldDB" id="E5A9T7"/>
<organism evidence="3">
    <name type="scientific">Leptosphaeria maculans (strain JN3 / isolate v23.1.3 / race Av1-4-5-6-7-8)</name>
    <name type="common">Blackleg fungus</name>
    <name type="synonym">Phoma lingam</name>
    <dbReference type="NCBI Taxonomy" id="985895"/>
    <lineage>
        <taxon>Eukaryota</taxon>
        <taxon>Fungi</taxon>
        <taxon>Dikarya</taxon>
        <taxon>Ascomycota</taxon>
        <taxon>Pezizomycotina</taxon>
        <taxon>Dothideomycetes</taxon>
        <taxon>Pleosporomycetidae</taxon>
        <taxon>Pleosporales</taxon>
        <taxon>Pleosporineae</taxon>
        <taxon>Leptosphaeriaceae</taxon>
        <taxon>Plenodomus</taxon>
        <taxon>Plenodomus lingam/Leptosphaeria maculans species complex</taxon>
    </lineage>
</organism>
<gene>
    <name evidence="2" type="ORF">LEMA_P015580.1</name>
</gene>
<dbReference type="Proteomes" id="UP000002668">
    <property type="component" value="Genome"/>
</dbReference>
<evidence type="ECO:0000313" key="2">
    <source>
        <dbReference type="EMBL" id="CBY00428.1"/>
    </source>
</evidence>
<dbReference type="EMBL" id="FP929138">
    <property type="protein sequence ID" value="CBY00428.1"/>
    <property type="molecule type" value="Genomic_DNA"/>
</dbReference>
<protein>
    <submittedName>
        <fullName evidence="2">Predicted protein</fullName>
    </submittedName>
</protein>
<keyword evidence="1" id="KW-0472">Membrane</keyword>
<feature type="transmembrane region" description="Helical" evidence="1">
    <location>
        <begin position="154"/>
        <end position="173"/>
    </location>
</feature>
<proteinExistence type="predicted"/>
<keyword evidence="1" id="KW-1133">Transmembrane helix</keyword>
<evidence type="ECO:0000256" key="1">
    <source>
        <dbReference type="SAM" id="Phobius"/>
    </source>
</evidence>
<dbReference type="InParanoid" id="E5A9T7"/>
<dbReference type="HOGENOM" id="CLU_1030847_0_0_1"/>
<sequence>MVFVFSPGLYLADRCLDTLYTVASFLVQSKFYKPLYAYVSPNLTRYYWASVGMCGVGFFFTLIITIVLCPHPEYCRHTALQDTLPWEITLSTLDILTDLLVISIPVSLACLANFTLSNAIINTLFKSLSVFPIIITVCRTIFQINKEKRQINYLILALWLAIEAAVAVIMGSVSSYRTVVLKLYATHIRQQRSDPTQSGEWKRSSFSAETDTGCEYGHYSPLKHVLAYTMTRRVMHIVIAQRLKIEKIALDRSDMDITLRLTISEHRFPV</sequence>
<dbReference type="OrthoDB" id="444631at2759"/>
<accession>E5A9T7</accession>
<feature type="transmembrane region" description="Helical" evidence="1">
    <location>
        <begin position="46"/>
        <end position="69"/>
    </location>
</feature>
<evidence type="ECO:0000313" key="3">
    <source>
        <dbReference type="Proteomes" id="UP000002668"/>
    </source>
</evidence>
<dbReference type="STRING" id="985895.E5A9T7"/>
<keyword evidence="1" id="KW-0812">Transmembrane</keyword>
<dbReference type="VEuPathDB" id="FungiDB:LEMA_P015580.1"/>
<feature type="transmembrane region" description="Helical" evidence="1">
    <location>
        <begin position="90"/>
        <end position="114"/>
    </location>
</feature>